<sequence>MENLCPSIEFLVLTKTQHSPWITRLSTASRPPSPSRATLVLGRSSGSRMRCVRSLFTVSQPVHLYPRSLTPSPGQPRHCWRPHRRGRRQDNRPQCLLQAGQDEQAAHRRPVNLLSQSLIHLFLLCSSNGTALSRRGRVRWHQHKAKGQSDLQTTTRTQVRLVAAAPERVCVCVCACKVHEENRRR</sequence>
<accession>A0ABR3VI36</accession>
<gene>
    <name evidence="2" type="ORF">VTJ49DRAFT_7078</name>
</gene>
<evidence type="ECO:0000256" key="1">
    <source>
        <dbReference type="SAM" id="MobiDB-lite"/>
    </source>
</evidence>
<feature type="compositionally biased region" description="Basic residues" evidence="1">
    <location>
        <begin position="78"/>
        <end position="87"/>
    </location>
</feature>
<feature type="region of interest" description="Disordered" evidence="1">
    <location>
        <begin position="67"/>
        <end position="92"/>
    </location>
</feature>
<comment type="caution">
    <text evidence="2">The sequence shown here is derived from an EMBL/GenBank/DDBJ whole genome shotgun (WGS) entry which is preliminary data.</text>
</comment>
<reference evidence="2 3" key="1">
    <citation type="journal article" date="2024" name="Commun. Biol.">
        <title>Comparative genomic analysis of thermophilic fungi reveals convergent evolutionary adaptations and gene losses.</title>
        <authorList>
            <person name="Steindorff A.S."/>
            <person name="Aguilar-Pontes M.V."/>
            <person name="Robinson A.J."/>
            <person name="Andreopoulos B."/>
            <person name="LaButti K."/>
            <person name="Kuo A."/>
            <person name="Mondo S."/>
            <person name="Riley R."/>
            <person name="Otillar R."/>
            <person name="Haridas S."/>
            <person name="Lipzen A."/>
            <person name="Grimwood J."/>
            <person name="Schmutz J."/>
            <person name="Clum A."/>
            <person name="Reid I.D."/>
            <person name="Moisan M.C."/>
            <person name="Butler G."/>
            <person name="Nguyen T.T.M."/>
            <person name="Dewar K."/>
            <person name="Conant G."/>
            <person name="Drula E."/>
            <person name="Henrissat B."/>
            <person name="Hansel C."/>
            <person name="Singer S."/>
            <person name="Hutchinson M.I."/>
            <person name="de Vries R.P."/>
            <person name="Natvig D.O."/>
            <person name="Powell A.J."/>
            <person name="Tsang A."/>
            <person name="Grigoriev I.V."/>
        </authorList>
    </citation>
    <scope>NUCLEOTIDE SEQUENCE [LARGE SCALE GENOMIC DNA]</scope>
    <source>
        <strain evidence="2 3">CBS 620.91</strain>
    </source>
</reference>
<keyword evidence="3" id="KW-1185">Reference proteome</keyword>
<protein>
    <submittedName>
        <fullName evidence="2">Uncharacterized protein</fullName>
    </submittedName>
</protein>
<dbReference type="Proteomes" id="UP001583172">
    <property type="component" value="Unassembled WGS sequence"/>
</dbReference>
<evidence type="ECO:0000313" key="2">
    <source>
        <dbReference type="EMBL" id="KAL1841401.1"/>
    </source>
</evidence>
<proteinExistence type="predicted"/>
<dbReference type="EMBL" id="JAZGSY010000076">
    <property type="protein sequence ID" value="KAL1841401.1"/>
    <property type="molecule type" value="Genomic_DNA"/>
</dbReference>
<name>A0ABR3VI36_HUMIN</name>
<evidence type="ECO:0000313" key="3">
    <source>
        <dbReference type="Proteomes" id="UP001583172"/>
    </source>
</evidence>
<organism evidence="2 3">
    <name type="scientific">Humicola insolens</name>
    <name type="common">Soft-rot fungus</name>
    <dbReference type="NCBI Taxonomy" id="85995"/>
    <lineage>
        <taxon>Eukaryota</taxon>
        <taxon>Fungi</taxon>
        <taxon>Dikarya</taxon>
        <taxon>Ascomycota</taxon>
        <taxon>Pezizomycotina</taxon>
        <taxon>Sordariomycetes</taxon>
        <taxon>Sordariomycetidae</taxon>
        <taxon>Sordariales</taxon>
        <taxon>Chaetomiaceae</taxon>
        <taxon>Mycothermus</taxon>
    </lineage>
</organism>